<keyword evidence="12" id="KW-1185">Reference proteome</keyword>
<evidence type="ECO:0000256" key="3">
    <source>
        <dbReference type="ARBA" id="ARBA00009677"/>
    </source>
</evidence>
<dbReference type="OrthoDB" id="9802553at2"/>
<dbReference type="AlphaFoldDB" id="A0A4R1PXY0"/>
<dbReference type="NCBIfam" id="TIGR02492">
    <property type="entry name" value="flgK_ends"/>
    <property type="match status" value="1"/>
</dbReference>
<gene>
    <name evidence="7" type="primary">flgK</name>
    <name evidence="11" type="ORF">EV210_10961</name>
</gene>
<dbReference type="EMBL" id="SLUI01000009">
    <property type="protein sequence ID" value="TCL36112.1"/>
    <property type="molecule type" value="Genomic_DNA"/>
</dbReference>
<evidence type="ECO:0000256" key="2">
    <source>
        <dbReference type="ARBA" id="ARBA00004613"/>
    </source>
</evidence>
<keyword evidence="11" id="KW-0969">Cilium</keyword>
<dbReference type="InterPro" id="IPR001444">
    <property type="entry name" value="Flag_bb_rod_N"/>
</dbReference>
<accession>A0A4R1PXY0</accession>
<feature type="domain" description="Flagellar hook-associated protein FlgK helical" evidence="10">
    <location>
        <begin position="100"/>
        <end position="343"/>
    </location>
</feature>
<feature type="domain" description="Flagellar basal body rod protein N-terminal" evidence="8">
    <location>
        <begin position="9"/>
        <end position="37"/>
    </location>
</feature>
<name>A0A4R1PXY0_9FIRM</name>
<evidence type="ECO:0000313" key="11">
    <source>
        <dbReference type="EMBL" id="TCL36112.1"/>
    </source>
</evidence>
<dbReference type="GO" id="GO:0009424">
    <property type="term" value="C:bacterial-type flagellum hook"/>
    <property type="evidence" value="ECO:0007669"/>
    <property type="project" value="UniProtKB-UniRule"/>
</dbReference>
<dbReference type="Pfam" id="PF06429">
    <property type="entry name" value="Flg_bbr_C"/>
    <property type="match status" value="1"/>
</dbReference>
<sequence>MRSTFAGFNTVVRGIFAQQASLDTVGHNIANANTDGYSRQNVNLSTTRPEVVYGGAAGKMQLGTGVTAQSVTRARDSFIDSQMWKESGTLGYGQMTYDTLSRIEGIFKDTAETGMQAVLNKFWSAWQTLSTKASDEGTRTALRQRGVEMVDTIQHSSQQLKDVVGDLNSVIEIKVNKANQINSEILSLNKQIMTIEAGGKDNANDLRDRRDLLVDQLSGLMKVQVSEDKNGSYTIQSNGVPLVSATSYTELAVRADQTSPLVTTYGTPAYEVIVKETGENVKLGKGEIQGMIDSRDDETYGIKGYLDQLNTMSKFLLTDFNEIHRAGYGLDASAPDNTGNNFFGADTGVIGTPANGNWIDGLKVSSALFATSPNNGLNKIAAKAKATDGDGSGDWAVKMSEALKTTKFSLLNNSTLDGYYNSLVGAMGVQTQSAKSLTENQKVLVNQVNNWRMSISGVNMDEEMTNMIRFQKGYNAASRIMTTMDEMLDKLINGTGVVGR</sequence>
<keyword evidence="11" id="KW-0966">Cell projection</keyword>
<evidence type="ECO:0000259" key="10">
    <source>
        <dbReference type="Pfam" id="PF22638"/>
    </source>
</evidence>
<evidence type="ECO:0000256" key="1">
    <source>
        <dbReference type="ARBA" id="ARBA00004365"/>
    </source>
</evidence>
<dbReference type="Proteomes" id="UP000295063">
    <property type="component" value="Unassembled WGS sequence"/>
</dbReference>
<comment type="similarity">
    <text evidence="3 7">Belongs to the flagella basal body rod proteins family.</text>
</comment>
<organism evidence="11 12">
    <name type="scientific">Anaerospora hongkongensis</name>
    <dbReference type="NCBI Taxonomy" id="244830"/>
    <lineage>
        <taxon>Bacteria</taxon>
        <taxon>Bacillati</taxon>
        <taxon>Bacillota</taxon>
        <taxon>Negativicutes</taxon>
        <taxon>Selenomonadales</taxon>
        <taxon>Sporomusaceae</taxon>
        <taxon>Anaerospora</taxon>
    </lineage>
</organism>
<comment type="subcellular location">
    <subcellularLocation>
        <location evidence="1 7">Bacterial flagellum</location>
    </subcellularLocation>
    <subcellularLocation>
        <location evidence="2 7">Secreted</location>
    </subcellularLocation>
</comment>
<keyword evidence="6 7" id="KW-0975">Bacterial flagellum</keyword>
<evidence type="ECO:0000256" key="5">
    <source>
        <dbReference type="ARBA" id="ARBA00022525"/>
    </source>
</evidence>
<feature type="domain" description="Flagellar basal-body/hook protein C-terminal" evidence="9">
    <location>
        <begin position="453"/>
        <end position="493"/>
    </location>
</feature>
<reference evidence="11 12" key="1">
    <citation type="submission" date="2019-03" db="EMBL/GenBank/DDBJ databases">
        <title>Genomic Encyclopedia of Type Strains, Phase IV (KMG-IV): sequencing the most valuable type-strain genomes for metagenomic binning, comparative biology and taxonomic classification.</title>
        <authorList>
            <person name="Goeker M."/>
        </authorList>
    </citation>
    <scope>NUCLEOTIDE SEQUENCE [LARGE SCALE GENOMIC DNA]</scope>
    <source>
        <strain evidence="11 12">DSM 15969</strain>
    </source>
</reference>
<dbReference type="InterPro" id="IPR002371">
    <property type="entry name" value="FlgK"/>
</dbReference>
<dbReference type="PANTHER" id="PTHR30033">
    <property type="entry name" value="FLAGELLAR HOOK-ASSOCIATED PROTEIN 1"/>
    <property type="match status" value="1"/>
</dbReference>
<evidence type="ECO:0000259" key="8">
    <source>
        <dbReference type="Pfam" id="PF00460"/>
    </source>
</evidence>
<dbReference type="Pfam" id="PF00460">
    <property type="entry name" value="Flg_bb_rod"/>
    <property type="match status" value="1"/>
</dbReference>
<protein>
    <recommendedName>
        <fullName evidence="4 7">Flagellar hook-associated protein 1</fullName>
        <shortName evidence="7">HAP1</shortName>
    </recommendedName>
</protein>
<dbReference type="InterPro" id="IPR010930">
    <property type="entry name" value="Flg_bb/hook_C_dom"/>
</dbReference>
<dbReference type="GO" id="GO:0044780">
    <property type="term" value="P:bacterial-type flagellum assembly"/>
    <property type="evidence" value="ECO:0007669"/>
    <property type="project" value="InterPro"/>
</dbReference>
<dbReference type="PANTHER" id="PTHR30033:SF1">
    <property type="entry name" value="FLAGELLAR HOOK-ASSOCIATED PROTEIN 1"/>
    <property type="match status" value="1"/>
</dbReference>
<evidence type="ECO:0000313" key="12">
    <source>
        <dbReference type="Proteomes" id="UP000295063"/>
    </source>
</evidence>
<dbReference type="Pfam" id="PF22638">
    <property type="entry name" value="FlgK_D1"/>
    <property type="match status" value="1"/>
</dbReference>
<dbReference type="GO" id="GO:0005198">
    <property type="term" value="F:structural molecule activity"/>
    <property type="evidence" value="ECO:0007669"/>
    <property type="project" value="UniProtKB-UniRule"/>
</dbReference>
<evidence type="ECO:0000256" key="4">
    <source>
        <dbReference type="ARBA" id="ARBA00016244"/>
    </source>
</evidence>
<dbReference type="SUPFAM" id="SSF64518">
    <property type="entry name" value="Phase 1 flagellin"/>
    <property type="match status" value="1"/>
</dbReference>
<keyword evidence="11" id="KW-0282">Flagellum</keyword>
<dbReference type="GO" id="GO:0005576">
    <property type="term" value="C:extracellular region"/>
    <property type="evidence" value="ECO:0007669"/>
    <property type="project" value="UniProtKB-SubCell"/>
</dbReference>
<comment type="caution">
    <text evidence="11">The sequence shown here is derived from an EMBL/GenBank/DDBJ whole genome shotgun (WGS) entry which is preliminary data.</text>
</comment>
<evidence type="ECO:0000259" key="9">
    <source>
        <dbReference type="Pfam" id="PF06429"/>
    </source>
</evidence>
<evidence type="ECO:0000256" key="6">
    <source>
        <dbReference type="ARBA" id="ARBA00023143"/>
    </source>
</evidence>
<keyword evidence="5 7" id="KW-0964">Secreted</keyword>
<proteinExistence type="inferred from homology"/>
<evidence type="ECO:0000256" key="7">
    <source>
        <dbReference type="RuleBase" id="RU362065"/>
    </source>
</evidence>
<dbReference type="RefSeq" id="WP_132081751.1">
    <property type="nucleotide sequence ID" value="NZ_SLUI01000009.1"/>
</dbReference>
<dbReference type="InterPro" id="IPR053927">
    <property type="entry name" value="FlgK_helical"/>
</dbReference>
<dbReference type="PRINTS" id="PR01005">
    <property type="entry name" value="FLGHOOKAP1"/>
</dbReference>